<dbReference type="Proteomes" id="UP000007564">
    <property type="component" value="Chromosome"/>
</dbReference>
<dbReference type="InterPro" id="IPR036412">
    <property type="entry name" value="HAD-like_sf"/>
</dbReference>
<organism evidence="2 3">
    <name type="scientific">Bordetella bronchiseptica 253</name>
    <dbReference type="NCBI Taxonomy" id="568707"/>
    <lineage>
        <taxon>Bacteria</taxon>
        <taxon>Pseudomonadati</taxon>
        <taxon>Pseudomonadota</taxon>
        <taxon>Betaproteobacteria</taxon>
        <taxon>Burkholderiales</taxon>
        <taxon>Alcaligenaceae</taxon>
        <taxon>Bordetella</taxon>
    </lineage>
</organism>
<dbReference type="Gene3D" id="3.40.50.1000">
    <property type="entry name" value="HAD superfamily/HAD-like"/>
    <property type="match status" value="1"/>
</dbReference>
<dbReference type="NCBIfam" id="TIGR01493">
    <property type="entry name" value="HAD-SF-IA-v2"/>
    <property type="match status" value="1"/>
</dbReference>
<proteinExistence type="predicted"/>
<evidence type="ECO:0000313" key="3">
    <source>
        <dbReference type="Proteomes" id="UP000007564"/>
    </source>
</evidence>
<dbReference type="KEGG" id="bbh:BN112_2966"/>
<dbReference type="HOGENOM" id="CLU_114181_0_0_4"/>
<evidence type="ECO:0000313" key="2">
    <source>
        <dbReference type="EMBL" id="CCJ54883.1"/>
    </source>
</evidence>
<gene>
    <name evidence="2" type="ORF">BN112_2966</name>
</gene>
<keyword evidence="1" id="KW-0378">Hydrolase</keyword>
<accession>A0A0C6P4Z1</accession>
<dbReference type="RefSeq" id="WP_015064631.1">
    <property type="nucleotide sequence ID" value="NC_019382.1"/>
</dbReference>
<dbReference type="InterPro" id="IPR006439">
    <property type="entry name" value="HAD-SF_hydro_IA"/>
</dbReference>
<name>A0A0C6P4Z1_BORBO</name>
<dbReference type="SUPFAM" id="SSF56784">
    <property type="entry name" value="HAD-like"/>
    <property type="match status" value="1"/>
</dbReference>
<reference evidence="2 3" key="1">
    <citation type="journal article" date="2012" name="BMC Genomics">
        <title>Comparative genomics of the classical Bordetella subspecies: the evolution and exchange of virulence-associated diversity amongst closely related pathogens.</title>
        <authorList>
            <person name="Park J."/>
            <person name="Zhang Y."/>
            <person name="Buboltz A.M."/>
            <person name="Zhang X."/>
            <person name="Schuster S.C."/>
            <person name="Ahuja U."/>
            <person name="Liu M."/>
            <person name="Miller J.F."/>
            <person name="Sebaihia M."/>
            <person name="Bentley S.D."/>
            <person name="Parkhill J."/>
            <person name="Harvill E.T."/>
        </authorList>
    </citation>
    <scope>NUCLEOTIDE SEQUENCE [LARGE SCALE GENOMIC DNA]</scope>
    <source>
        <strain evidence="2 3">253</strain>
    </source>
</reference>
<dbReference type="InterPro" id="IPR023198">
    <property type="entry name" value="PGP-like_dom2"/>
</dbReference>
<protein>
    <submittedName>
        <fullName evidence="2">Probable haloacid dehalogenase</fullName>
    </submittedName>
</protein>
<dbReference type="InterPro" id="IPR023214">
    <property type="entry name" value="HAD_sf"/>
</dbReference>
<dbReference type="PANTHER" id="PTHR43316:SF3">
    <property type="entry name" value="HALOACID DEHALOGENASE, TYPE II (AFU_ORTHOLOGUE AFUA_2G07750)-RELATED"/>
    <property type="match status" value="1"/>
</dbReference>
<dbReference type="Gene3D" id="1.10.150.240">
    <property type="entry name" value="Putative phosphatase, domain 2"/>
    <property type="match status" value="1"/>
</dbReference>
<dbReference type="Pfam" id="PF00702">
    <property type="entry name" value="Hydrolase"/>
    <property type="match status" value="1"/>
</dbReference>
<sequence>MSIATPTGYPRAVLFDLLTGLLDSWTAWNAAAGSEPAGRAWRAEYLRLAYGCGRYVPYGQLVRDAARATGLPDGAPAALEAHWHELPVWDDARSLLRALRPHCKLAVVTNCSRDLGHQAAGLLGVDWDAVVTAEEAGFYKPDPRPYRMALQALQVPAGDAAFVAGSGHDLFGTAAVGLRTCWHNRLGLARPQGAPEPELQSATLAAALPWLQAFRPAVR</sequence>
<dbReference type="EMBL" id="HE965806">
    <property type="protein sequence ID" value="CCJ54883.1"/>
    <property type="molecule type" value="Genomic_DNA"/>
</dbReference>
<dbReference type="PRINTS" id="PR00413">
    <property type="entry name" value="HADHALOGNASE"/>
</dbReference>
<dbReference type="PANTHER" id="PTHR43316">
    <property type="entry name" value="HYDROLASE, HALOACID DELAHOGENASE-RELATED"/>
    <property type="match status" value="1"/>
</dbReference>
<dbReference type="AlphaFoldDB" id="A0A0C6P4Z1"/>
<evidence type="ECO:0000256" key="1">
    <source>
        <dbReference type="ARBA" id="ARBA00022801"/>
    </source>
</evidence>
<dbReference type="InterPro" id="IPR051540">
    <property type="entry name" value="S-2-haloacid_dehalogenase"/>
</dbReference>
<dbReference type="GO" id="GO:0016787">
    <property type="term" value="F:hydrolase activity"/>
    <property type="evidence" value="ECO:0007669"/>
    <property type="project" value="UniProtKB-KW"/>
</dbReference>
<dbReference type="OrthoDB" id="8585081at2"/>